<accession>A0A7X0IDU7</accession>
<dbReference type="RefSeq" id="WP_184979969.1">
    <property type="nucleotide sequence ID" value="NZ_BAAALO010000036.1"/>
</dbReference>
<dbReference type="AlphaFoldDB" id="A0A7X0IDU7"/>
<gene>
    <name evidence="3" type="ORF">BJ992_002120</name>
</gene>
<reference evidence="3 4" key="1">
    <citation type="submission" date="2020-08" db="EMBL/GenBank/DDBJ databases">
        <title>Sequencing the genomes of 1000 actinobacteria strains.</title>
        <authorList>
            <person name="Klenk H.-P."/>
        </authorList>
    </citation>
    <scope>NUCLEOTIDE SEQUENCE [LARGE SCALE GENOMIC DNA]</scope>
    <source>
        <strain evidence="3 4">DSM 44936</strain>
    </source>
</reference>
<evidence type="ECO:0000313" key="3">
    <source>
        <dbReference type="EMBL" id="MBB6472689.1"/>
    </source>
</evidence>
<keyword evidence="4" id="KW-1185">Reference proteome</keyword>
<evidence type="ECO:0000256" key="1">
    <source>
        <dbReference type="SAM" id="Phobius"/>
    </source>
</evidence>
<feature type="domain" description="DUF6286" evidence="2">
    <location>
        <begin position="79"/>
        <end position="183"/>
    </location>
</feature>
<feature type="transmembrane region" description="Helical" evidence="1">
    <location>
        <begin position="20"/>
        <end position="38"/>
    </location>
</feature>
<dbReference type="Proteomes" id="UP000555564">
    <property type="component" value="Unassembled WGS sequence"/>
</dbReference>
<evidence type="ECO:0000259" key="2">
    <source>
        <dbReference type="Pfam" id="PF19803"/>
    </source>
</evidence>
<organism evidence="3 4">
    <name type="scientific">Sphaerisporangium rubeum</name>
    <dbReference type="NCBI Taxonomy" id="321317"/>
    <lineage>
        <taxon>Bacteria</taxon>
        <taxon>Bacillati</taxon>
        <taxon>Actinomycetota</taxon>
        <taxon>Actinomycetes</taxon>
        <taxon>Streptosporangiales</taxon>
        <taxon>Streptosporangiaceae</taxon>
        <taxon>Sphaerisporangium</taxon>
    </lineage>
</organism>
<keyword evidence="1" id="KW-1133">Transmembrane helix</keyword>
<dbReference type="InterPro" id="IPR046253">
    <property type="entry name" value="DUF6286"/>
</dbReference>
<comment type="caution">
    <text evidence="3">The sequence shown here is derived from an EMBL/GenBank/DDBJ whole genome shotgun (WGS) entry which is preliminary data.</text>
</comment>
<sequence length="190" mass="20426">MSGRKAWRRGARVFRPHRSVPAAVVAVALAVAGVLTLIEAVASTPGSPVRAESLDRAVDWVAARWADPATMAASALAVLLGLVLLGLGVTPGRPRLVPLASDDPLSAVGITKGAARRYMAAVADDVEGVSRARARLGRRRLDVRVTTPLREPGDLRERVTAAVERHLEELAPLRRPKVRVAVRRKEPRVR</sequence>
<keyword evidence="1" id="KW-0472">Membrane</keyword>
<keyword evidence="1" id="KW-0812">Transmembrane</keyword>
<dbReference type="Pfam" id="PF19803">
    <property type="entry name" value="DUF6286"/>
    <property type="match status" value="1"/>
</dbReference>
<proteinExistence type="predicted"/>
<dbReference type="EMBL" id="JACHIU010000001">
    <property type="protein sequence ID" value="MBB6472689.1"/>
    <property type="molecule type" value="Genomic_DNA"/>
</dbReference>
<evidence type="ECO:0000313" key="4">
    <source>
        <dbReference type="Proteomes" id="UP000555564"/>
    </source>
</evidence>
<protein>
    <recommendedName>
        <fullName evidence="2">DUF6286 domain-containing protein</fullName>
    </recommendedName>
</protein>
<name>A0A7X0IDU7_9ACTN</name>
<feature type="transmembrane region" description="Helical" evidence="1">
    <location>
        <begin position="69"/>
        <end position="89"/>
    </location>
</feature>